<name>A0ABW0SD33_9RHOB</name>
<evidence type="ECO:0000313" key="3">
    <source>
        <dbReference type="EMBL" id="MFC5566820.1"/>
    </source>
</evidence>
<evidence type="ECO:0000259" key="2">
    <source>
        <dbReference type="Pfam" id="PF18435"/>
    </source>
</evidence>
<keyword evidence="4" id="KW-1185">Reference proteome</keyword>
<evidence type="ECO:0000313" key="4">
    <source>
        <dbReference type="Proteomes" id="UP001596056"/>
    </source>
</evidence>
<dbReference type="Pfam" id="PF18435">
    <property type="entry name" value="EstA_Ig_like"/>
    <property type="match status" value="1"/>
</dbReference>
<dbReference type="Proteomes" id="UP001596056">
    <property type="component" value="Unassembled WGS sequence"/>
</dbReference>
<organism evidence="3 4">
    <name type="scientific">Rubellimicrobium aerolatum</name>
    <dbReference type="NCBI Taxonomy" id="490979"/>
    <lineage>
        <taxon>Bacteria</taxon>
        <taxon>Pseudomonadati</taxon>
        <taxon>Pseudomonadota</taxon>
        <taxon>Alphaproteobacteria</taxon>
        <taxon>Rhodobacterales</taxon>
        <taxon>Roseobacteraceae</taxon>
        <taxon>Rubellimicrobium</taxon>
    </lineage>
</organism>
<reference evidence="4" key="1">
    <citation type="journal article" date="2019" name="Int. J. Syst. Evol. Microbiol.">
        <title>The Global Catalogue of Microorganisms (GCM) 10K type strain sequencing project: providing services to taxonomists for standard genome sequencing and annotation.</title>
        <authorList>
            <consortium name="The Broad Institute Genomics Platform"/>
            <consortium name="The Broad Institute Genome Sequencing Center for Infectious Disease"/>
            <person name="Wu L."/>
            <person name="Ma J."/>
        </authorList>
    </citation>
    <scope>NUCLEOTIDE SEQUENCE [LARGE SCALE GENOMIC DNA]</scope>
    <source>
        <strain evidence="4">KACC 11588</strain>
    </source>
</reference>
<evidence type="ECO:0000256" key="1">
    <source>
        <dbReference type="SAM" id="SignalP"/>
    </source>
</evidence>
<dbReference type="EMBL" id="JBHSNA010000008">
    <property type="protein sequence ID" value="MFC5566820.1"/>
    <property type="molecule type" value="Genomic_DNA"/>
</dbReference>
<proteinExistence type="predicted"/>
<dbReference type="RefSeq" id="WP_209841552.1">
    <property type="nucleotide sequence ID" value="NZ_JAGGJP010000011.1"/>
</dbReference>
<dbReference type="PROSITE" id="PS51318">
    <property type="entry name" value="TAT"/>
    <property type="match status" value="1"/>
</dbReference>
<sequence>MTNRRTFILGLTSLGTLAAISTPALAADLAPQGATAITRVYGDGLRFVAVAVSYSGAVSASDLSVEDFRVGDRTVTAVYPATAPDPASRADSGAVVIVELSDTDPGALLAVEPERS</sequence>
<keyword evidence="1" id="KW-0732">Signal</keyword>
<comment type="caution">
    <text evidence="3">The sequence shown here is derived from an EMBL/GenBank/DDBJ whole genome shotgun (WGS) entry which is preliminary data.</text>
</comment>
<protein>
    <recommendedName>
        <fullName evidence="2">Esterase Ig-like N-terminal domain-containing protein</fullName>
    </recommendedName>
</protein>
<dbReference type="InterPro" id="IPR006311">
    <property type="entry name" value="TAT_signal"/>
</dbReference>
<feature type="signal peptide" evidence="1">
    <location>
        <begin position="1"/>
        <end position="26"/>
    </location>
</feature>
<dbReference type="InterPro" id="IPR041172">
    <property type="entry name" value="EstA_Ig-like_N"/>
</dbReference>
<feature type="domain" description="Esterase Ig-like N-terminal" evidence="2">
    <location>
        <begin position="34"/>
        <end position="110"/>
    </location>
</feature>
<accession>A0ABW0SD33</accession>
<feature type="chain" id="PRO_5046714013" description="Esterase Ig-like N-terminal domain-containing protein" evidence="1">
    <location>
        <begin position="27"/>
        <end position="116"/>
    </location>
</feature>
<dbReference type="Gene3D" id="2.60.40.2180">
    <property type="match status" value="1"/>
</dbReference>
<gene>
    <name evidence="3" type="ORF">ACFPOC_10390</name>
</gene>